<organism evidence="3 4">
    <name type="scientific">Streptomyces mobaraensis</name>
    <name type="common">Streptoverticillium mobaraense</name>
    <dbReference type="NCBI Taxonomy" id="35621"/>
    <lineage>
        <taxon>Bacteria</taxon>
        <taxon>Bacillati</taxon>
        <taxon>Actinomycetota</taxon>
        <taxon>Actinomycetes</taxon>
        <taxon>Kitasatosporales</taxon>
        <taxon>Streptomycetaceae</taxon>
        <taxon>Streptomyces</taxon>
    </lineage>
</organism>
<evidence type="ECO:0000313" key="3">
    <source>
        <dbReference type="EMBL" id="KAB7839949.1"/>
    </source>
</evidence>
<comment type="caution">
    <text evidence="3">The sequence shown here is derived from an EMBL/GenBank/DDBJ whole genome shotgun (WGS) entry which is preliminary data.</text>
</comment>
<feature type="region of interest" description="Disordered" evidence="1">
    <location>
        <begin position="79"/>
        <end position="100"/>
    </location>
</feature>
<feature type="region of interest" description="Disordered" evidence="1">
    <location>
        <begin position="163"/>
        <end position="184"/>
    </location>
</feature>
<feature type="region of interest" description="Disordered" evidence="1">
    <location>
        <begin position="1"/>
        <end position="26"/>
    </location>
</feature>
<evidence type="ECO:0000313" key="4">
    <source>
        <dbReference type="Proteomes" id="UP000327000"/>
    </source>
</evidence>
<feature type="compositionally biased region" description="Basic residues" evidence="1">
    <location>
        <begin position="14"/>
        <end position="24"/>
    </location>
</feature>
<keyword evidence="2" id="KW-0472">Membrane</keyword>
<feature type="transmembrane region" description="Helical" evidence="2">
    <location>
        <begin position="54"/>
        <end position="76"/>
    </location>
</feature>
<feature type="compositionally biased region" description="Basic residues" evidence="1">
    <location>
        <begin position="79"/>
        <end position="90"/>
    </location>
</feature>
<protein>
    <submittedName>
        <fullName evidence="3">Uncharacterized protein</fullName>
    </submittedName>
</protein>
<accession>A0A5N5W4T4</accession>
<dbReference type="Proteomes" id="UP000327000">
    <property type="component" value="Unassembled WGS sequence"/>
</dbReference>
<proteinExistence type="predicted"/>
<name>A0A5N5W4T4_STRMB</name>
<gene>
    <name evidence="3" type="ORF">FRZ00_20735</name>
</gene>
<dbReference type="EMBL" id="VOKX01000069">
    <property type="protein sequence ID" value="KAB7839949.1"/>
    <property type="molecule type" value="Genomic_DNA"/>
</dbReference>
<keyword evidence="2" id="KW-1133">Transmembrane helix</keyword>
<sequence length="184" mass="19445">MARIRTPAVGTGKAVRHTPRTPRPHVHDGTAALFVATLVVLEALALRLTPVADWASATLALGAALAAVAVVAGVLGHRPGRHPLRMRRDRRPPAPDGAVFDAATRRSCPIAALRPTLPASDPTAENRLYAAWVLARHGRDAAWLSAHLDLPDAVADAVVRRADAERARPGADADRGGRTGDRHP</sequence>
<evidence type="ECO:0000256" key="1">
    <source>
        <dbReference type="SAM" id="MobiDB-lite"/>
    </source>
</evidence>
<keyword evidence="4" id="KW-1185">Reference proteome</keyword>
<evidence type="ECO:0000256" key="2">
    <source>
        <dbReference type="SAM" id="Phobius"/>
    </source>
</evidence>
<reference evidence="3 4" key="1">
    <citation type="journal article" date="2019" name="Microb. Cell Fact.">
        <title>Exploring novel herbicidin analogues by transcriptional regulator overexpression and MS/MS molecular networking.</title>
        <authorList>
            <person name="Shi Y."/>
            <person name="Gu R."/>
            <person name="Li Y."/>
            <person name="Wang X."/>
            <person name="Ren W."/>
            <person name="Li X."/>
            <person name="Wang L."/>
            <person name="Xie Y."/>
            <person name="Hong B."/>
        </authorList>
    </citation>
    <scope>NUCLEOTIDE SEQUENCE [LARGE SCALE GENOMIC DNA]</scope>
    <source>
        <strain evidence="3 4">US-43</strain>
    </source>
</reference>
<dbReference type="AlphaFoldDB" id="A0A5N5W4T4"/>
<feature type="transmembrane region" description="Helical" evidence="2">
    <location>
        <begin position="30"/>
        <end position="48"/>
    </location>
</feature>
<keyword evidence="2" id="KW-0812">Transmembrane</keyword>
<dbReference type="OrthoDB" id="4249623at2"/>
<dbReference type="RefSeq" id="WP_152264513.1">
    <property type="nucleotide sequence ID" value="NZ_VOKX01000069.1"/>
</dbReference>